<dbReference type="NCBIfam" id="TIGR01391">
    <property type="entry name" value="dnaG"/>
    <property type="match status" value="1"/>
</dbReference>
<evidence type="ECO:0000256" key="1">
    <source>
        <dbReference type="ARBA" id="ARBA00022478"/>
    </source>
</evidence>
<keyword evidence="11 12" id="KW-0804">Transcription</keyword>
<dbReference type="EC" id="2.7.7.101" evidence="12"/>
<keyword evidence="9" id="KW-0460">Magnesium</keyword>
<evidence type="ECO:0000256" key="11">
    <source>
        <dbReference type="ARBA" id="ARBA00023163"/>
    </source>
</evidence>
<dbReference type="InterPro" id="IPR016136">
    <property type="entry name" value="DNA_helicase_N/primase_C"/>
</dbReference>
<dbReference type="RefSeq" id="WP_072866739.1">
    <property type="nucleotide sequence ID" value="NZ_FQZM01000003.1"/>
</dbReference>
<evidence type="ECO:0000256" key="9">
    <source>
        <dbReference type="ARBA" id="ARBA00022842"/>
    </source>
</evidence>
<evidence type="ECO:0000313" key="17">
    <source>
        <dbReference type="Proteomes" id="UP000184529"/>
    </source>
</evidence>
<keyword evidence="1 12" id="KW-0240">DNA-directed RNA polymerase</keyword>
<dbReference type="OrthoDB" id="9803773at2"/>
<feature type="zinc finger region" description="CHC2-type" evidence="12 14">
    <location>
        <begin position="40"/>
        <end position="64"/>
    </location>
</feature>
<dbReference type="PANTHER" id="PTHR30313:SF2">
    <property type="entry name" value="DNA PRIMASE"/>
    <property type="match status" value="1"/>
</dbReference>
<evidence type="ECO:0000256" key="13">
    <source>
        <dbReference type="PIRNR" id="PIRNR002811"/>
    </source>
</evidence>
<dbReference type="SMART" id="SM00400">
    <property type="entry name" value="ZnF_CHCC"/>
    <property type="match status" value="1"/>
</dbReference>
<keyword evidence="7 12" id="KW-0863">Zinc-finger</keyword>
<dbReference type="GO" id="GO:1990077">
    <property type="term" value="C:primosome complex"/>
    <property type="evidence" value="ECO:0007669"/>
    <property type="project" value="UniProtKB-KW"/>
</dbReference>
<dbReference type="SUPFAM" id="SSF57783">
    <property type="entry name" value="Zinc beta-ribbon"/>
    <property type="match status" value="1"/>
</dbReference>
<dbReference type="Gene3D" id="3.90.580.10">
    <property type="entry name" value="Zinc finger, CHC2-type domain"/>
    <property type="match status" value="1"/>
</dbReference>
<protein>
    <recommendedName>
        <fullName evidence="12 13">DNA primase</fullName>
        <ecNumber evidence="12">2.7.7.101</ecNumber>
    </recommendedName>
</protein>
<keyword evidence="10 12" id="KW-0238">DNA-binding</keyword>
<evidence type="ECO:0000256" key="8">
    <source>
        <dbReference type="ARBA" id="ARBA00022833"/>
    </source>
</evidence>
<evidence type="ECO:0000256" key="14">
    <source>
        <dbReference type="PIRSR" id="PIRSR002811-1"/>
    </source>
</evidence>
<reference evidence="17" key="1">
    <citation type="submission" date="2016-11" db="EMBL/GenBank/DDBJ databases">
        <authorList>
            <person name="Varghese N."/>
            <person name="Submissions S."/>
        </authorList>
    </citation>
    <scope>NUCLEOTIDE SEQUENCE [LARGE SCALE GENOMIC DNA]</scope>
    <source>
        <strain evidence="17">DSM 16057</strain>
    </source>
</reference>
<organism evidence="16 17">
    <name type="scientific">Desulfofundulus thermosubterraneus DSM 16057</name>
    <dbReference type="NCBI Taxonomy" id="1121432"/>
    <lineage>
        <taxon>Bacteria</taxon>
        <taxon>Bacillati</taxon>
        <taxon>Bacillota</taxon>
        <taxon>Clostridia</taxon>
        <taxon>Eubacteriales</taxon>
        <taxon>Peptococcaceae</taxon>
        <taxon>Desulfofundulus</taxon>
    </lineage>
</organism>
<dbReference type="InterPro" id="IPR037068">
    <property type="entry name" value="DNA_primase_core_N_sf"/>
</dbReference>
<dbReference type="GO" id="GO:0003899">
    <property type="term" value="F:DNA-directed RNA polymerase activity"/>
    <property type="evidence" value="ECO:0007669"/>
    <property type="project" value="UniProtKB-UniRule"/>
</dbReference>
<dbReference type="InterPro" id="IPR006295">
    <property type="entry name" value="DNA_primase_DnaG"/>
</dbReference>
<keyword evidence="3 12" id="KW-0808">Transferase</keyword>
<comment type="subunit">
    <text evidence="12">Monomer. Interacts with DnaB.</text>
</comment>
<dbReference type="GO" id="GO:0008270">
    <property type="term" value="F:zinc ion binding"/>
    <property type="evidence" value="ECO:0007669"/>
    <property type="project" value="UniProtKB-UniRule"/>
</dbReference>
<dbReference type="InterPro" id="IPR034151">
    <property type="entry name" value="TOPRIM_DnaG_bac"/>
</dbReference>
<dbReference type="Pfam" id="PF01807">
    <property type="entry name" value="Zn_ribbon_DnaG"/>
    <property type="match status" value="1"/>
</dbReference>
<keyword evidence="17" id="KW-1185">Reference proteome</keyword>
<keyword evidence="8 12" id="KW-0862">Zinc</keyword>
<dbReference type="CDD" id="cd03364">
    <property type="entry name" value="TOPRIM_DnaG_primases"/>
    <property type="match status" value="1"/>
</dbReference>
<evidence type="ECO:0000256" key="5">
    <source>
        <dbReference type="ARBA" id="ARBA00022705"/>
    </source>
</evidence>
<sequence length="603" mass="67799">MGGLIPADVVESVRLATDIVQLIGEYVRLEKKGKNYVGSCPFHQERDPSFTVSPDKQIFYCFGCGIGGNVFKFLMLQENLTFPEAVYRLADRAGITVPRPGGPREGSRAWLEEQAWEINAMVRDFYHHFLIHRPEAREARSYLERRGVSRHTQGIFQLGYAPPGWDALLQFLASRNYPSHRAVELGLLIRGERGKLYDRFRNRLIFPICNAQGRVVGFGGRVLDDSQPKYLNTPETIVFNKGQLLFGLHLARAAIREQGYAIIMEGYMDVITAHQHGIHNAVASLGTSLTAEQGHLLSRYTKDVVIAYDADTAGIAATIRGLDLLQQLGFRVRVVTIPEGKDPDEYIKQHGGEKWRQLVETAASLLDYKLSQAAKKGGDAASLLAQVLPNLAAMPGEAEREEGIKRVAARLSLSWEAVRDALQRFSRDSGKKWLNPDKIAKNKHNIIASARNKAELLLVQLLLHYPGYVREVSRQLGESFPRDPGLRQIYQFICREGEAVRVDPAAWMHELDEEEQHLLSQLLMEKIPGDDPVKIIPDLVCTIQRNNIQEKRERLVQELAEAERIGDQGRVARILSDLQSLLQTGKPLLERGNEQIGGRIEQT</sequence>
<comment type="cofactor">
    <cofactor evidence="12 13 14">
        <name>Zn(2+)</name>
        <dbReference type="ChEBI" id="CHEBI:29105"/>
    </cofactor>
    <text evidence="12 13 14">Binds 1 zinc ion per monomer.</text>
</comment>
<evidence type="ECO:0000259" key="15">
    <source>
        <dbReference type="PROSITE" id="PS50880"/>
    </source>
</evidence>
<dbReference type="Pfam" id="PF13155">
    <property type="entry name" value="Toprim_2"/>
    <property type="match status" value="1"/>
</dbReference>
<keyword evidence="4 12" id="KW-0548">Nucleotidyltransferase</keyword>
<proteinExistence type="inferred from homology"/>
<keyword evidence="5 12" id="KW-0235">DNA replication</keyword>
<feature type="domain" description="Toprim" evidence="15">
    <location>
        <begin position="259"/>
        <end position="340"/>
    </location>
</feature>
<dbReference type="GO" id="GO:0005737">
    <property type="term" value="C:cytoplasm"/>
    <property type="evidence" value="ECO:0007669"/>
    <property type="project" value="TreeGrafter"/>
</dbReference>
<dbReference type="InterPro" id="IPR002694">
    <property type="entry name" value="Znf_CHC2"/>
</dbReference>
<dbReference type="EMBL" id="FQZM01000003">
    <property type="protein sequence ID" value="SHI31639.1"/>
    <property type="molecule type" value="Genomic_DNA"/>
</dbReference>
<dbReference type="GO" id="GO:0000428">
    <property type="term" value="C:DNA-directed RNA polymerase complex"/>
    <property type="evidence" value="ECO:0007669"/>
    <property type="project" value="UniProtKB-KW"/>
</dbReference>
<dbReference type="InterPro" id="IPR030846">
    <property type="entry name" value="DnaG_bac"/>
</dbReference>
<dbReference type="GO" id="GO:0003677">
    <property type="term" value="F:DNA binding"/>
    <property type="evidence" value="ECO:0007669"/>
    <property type="project" value="UniProtKB-KW"/>
</dbReference>
<evidence type="ECO:0000256" key="6">
    <source>
        <dbReference type="ARBA" id="ARBA00022723"/>
    </source>
</evidence>
<dbReference type="SMART" id="SM00493">
    <property type="entry name" value="TOPRIM"/>
    <property type="match status" value="1"/>
</dbReference>
<evidence type="ECO:0000256" key="7">
    <source>
        <dbReference type="ARBA" id="ARBA00022771"/>
    </source>
</evidence>
<dbReference type="InterPro" id="IPR013264">
    <property type="entry name" value="DNAG_N"/>
</dbReference>
<name>A0A1M6A5H1_9FIRM</name>
<comment type="similarity">
    <text evidence="12 13">Belongs to the DnaG primase family.</text>
</comment>
<dbReference type="InterPro" id="IPR050219">
    <property type="entry name" value="DnaG_primase"/>
</dbReference>
<comment type="function">
    <text evidence="12 13">RNA polymerase that catalyzes the synthesis of short RNA molecules used as primers for DNA polymerase during DNA replication.</text>
</comment>
<dbReference type="Pfam" id="PF08275">
    <property type="entry name" value="DNAG_N"/>
    <property type="match status" value="1"/>
</dbReference>
<evidence type="ECO:0000256" key="3">
    <source>
        <dbReference type="ARBA" id="ARBA00022679"/>
    </source>
</evidence>
<dbReference type="Gene3D" id="3.90.980.10">
    <property type="entry name" value="DNA primase, catalytic core, N-terminal domain"/>
    <property type="match status" value="1"/>
</dbReference>
<dbReference type="HAMAP" id="MF_00974">
    <property type="entry name" value="DNA_primase_DnaG"/>
    <property type="match status" value="1"/>
</dbReference>
<keyword evidence="6 12" id="KW-0479">Metal-binding</keyword>
<comment type="domain">
    <text evidence="12">Contains an N-terminal zinc-binding domain, a central core domain that contains the primase activity, and a C-terminal DnaB-binding domain.</text>
</comment>
<dbReference type="FunFam" id="3.90.980.10:FF:000001">
    <property type="entry name" value="DNA primase"/>
    <property type="match status" value="1"/>
</dbReference>
<dbReference type="Proteomes" id="UP000184529">
    <property type="component" value="Unassembled WGS sequence"/>
</dbReference>
<gene>
    <name evidence="12" type="primary">dnaG</name>
    <name evidence="16" type="ORF">SAMN02745219_00012</name>
</gene>
<dbReference type="AlphaFoldDB" id="A0A1M6A5H1"/>
<dbReference type="PANTHER" id="PTHR30313">
    <property type="entry name" value="DNA PRIMASE"/>
    <property type="match status" value="1"/>
</dbReference>
<dbReference type="Gene3D" id="1.10.860.10">
    <property type="entry name" value="DNAb Helicase, Chain A"/>
    <property type="match status" value="1"/>
</dbReference>
<keyword evidence="2 12" id="KW-0639">Primosome</keyword>
<accession>A0A1M6A5H1</accession>
<evidence type="ECO:0000256" key="10">
    <source>
        <dbReference type="ARBA" id="ARBA00023125"/>
    </source>
</evidence>
<dbReference type="Gene3D" id="3.40.1360.10">
    <property type="match status" value="1"/>
</dbReference>
<evidence type="ECO:0000313" key="16">
    <source>
        <dbReference type="EMBL" id="SHI31639.1"/>
    </source>
</evidence>
<dbReference type="FunFam" id="3.40.1360.10:FF:000002">
    <property type="entry name" value="DNA primase"/>
    <property type="match status" value="1"/>
</dbReference>
<dbReference type="GO" id="GO:0006269">
    <property type="term" value="P:DNA replication, synthesis of primer"/>
    <property type="evidence" value="ECO:0007669"/>
    <property type="project" value="UniProtKB-UniRule"/>
</dbReference>
<dbReference type="STRING" id="1121432.SAMN02745219_00012"/>
<comment type="catalytic activity">
    <reaction evidence="12">
        <text>ssDNA + n NTP = ssDNA/pppN(pN)n-1 hybrid + (n-1) diphosphate.</text>
        <dbReference type="EC" id="2.7.7.101"/>
    </reaction>
</comment>
<dbReference type="PROSITE" id="PS50880">
    <property type="entry name" value="TOPRIM"/>
    <property type="match status" value="1"/>
</dbReference>
<dbReference type="PIRSF" id="PIRSF002811">
    <property type="entry name" value="DnaG"/>
    <property type="match status" value="1"/>
</dbReference>
<dbReference type="FunFam" id="3.90.580.10:FF:000001">
    <property type="entry name" value="DNA primase"/>
    <property type="match status" value="1"/>
</dbReference>
<evidence type="ECO:0000256" key="12">
    <source>
        <dbReference type="HAMAP-Rule" id="MF_00974"/>
    </source>
</evidence>
<dbReference type="SUPFAM" id="SSF56731">
    <property type="entry name" value="DNA primase core"/>
    <property type="match status" value="1"/>
</dbReference>
<evidence type="ECO:0000256" key="4">
    <source>
        <dbReference type="ARBA" id="ARBA00022695"/>
    </source>
</evidence>
<dbReference type="InterPro" id="IPR036977">
    <property type="entry name" value="DNA_primase_Znf_CHC2"/>
</dbReference>
<dbReference type="InterPro" id="IPR006171">
    <property type="entry name" value="TOPRIM_dom"/>
</dbReference>
<evidence type="ECO:0000256" key="2">
    <source>
        <dbReference type="ARBA" id="ARBA00022515"/>
    </source>
</evidence>